<feature type="domain" description="TPM" evidence="2">
    <location>
        <begin position="140"/>
        <end position="202"/>
    </location>
</feature>
<reference evidence="3 4" key="1">
    <citation type="submission" date="2020-08" db="EMBL/GenBank/DDBJ databases">
        <title>Genome sequence of Sphingomonas lutea KCTC 23642T.</title>
        <authorList>
            <person name="Hyun D.-W."/>
            <person name="Bae J.-W."/>
        </authorList>
    </citation>
    <scope>NUCLEOTIDE SEQUENCE [LARGE SCALE GENOMIC DNA]</scope>
    <source>
        <strain evidence="3 4">KCTC 23642</strain>
    </source>
</reference>
<dbReference type="Gene3D" id="3.10.310.50">
    <property type="match status" value="1"/>
</dbReference>
<dbReference type="KEGG" id="slut:H9L13_05440"/>
<keyword evidence="1" id="KW-1133">Transmembrane helix</keyword>
<proteinExistence type="predicted"/>
<protein>
    <recommendedName>
        <fullName evidence="2">TPM domain-containing protein</fullName>
    </recommendedName>
</protein>
<evidence type="ECO:0000313" key="4">
    <source>
        <dbReference type="Proteomes" id="UP000515971"/>
    </source>
</evidence>
<keyword evidence="1" id="KW-0812">Transmembrane</keyword>
<feature type="transmembrane region" description="Helical" evidence="1">
    <location>
        <begin position="86"/>
        <end position="105"/>
    </location>
</feature>
<dbReference type="PANTHER" id="PTHR30373">
    <property type="entry name" value="UPF0603 PROTEIN YGCG"/>
    <property type="match status" value="1"/>
</dbReference>
<dbReference type="Pfam" id="PF04536">
    <property type="entry name" value="TPM_phosphatase"/>
    <property type="match status" value="1"/>
</dbReference>
<evidence type="ECO:0000313" key="3">
    <source>
        <dbReference type="EMBL" id="QNN68309.1"/>
    </source>
</evidence>
<keyword evidence="4" id="KW-1185">Reference proteome</keyword>
<dbReference type="AlphaFoldDB" id="A0A7G9SKD4"/>
<dbReference type="RefSeq" id="WP_187539702.1">
    <property type="nucleotide sequence ID" value="NZ_CP060718.1"/>
</dbReference>
<organism evidence="3 4">
    <name type="scientific">Sphingomonas lutea</name>
    <dbReference type="NCBI Taxonomy" id="1045317"/>
    <lineage>
        <taxon>Bacteria</taxon>
        <taxon>Pseudomonadati</taxon>
        <taxon>Pseudomonadota</taxon>
        <taxon>Alphaproteobacteria</taxon>
        <taxon>Sphingomonadales</taxon>
        <taxon>Sphingomonadaceae</taxon>
        <taxon>Sphingomonas</taxon>
    </lineage>
</organism>
<evidence type="ECO:0000256" key="1">
    <source>
        <dbReference type="SAM" id="Phobius"/>
    </source>
</evidence>
<dbReference type="PANTHER" id="PTHR30373:SF8">
    <property type="entry name" value="BLL7265 PROTEIN"/>
    <property type="match status" value="1"/>
</dbReference>
<accession>A0A7G9SKD4</accession>
<dbReference type="Proteomes" id="UP000515971">
    <property type="component" value="Chromosome"/>
</dbReference>
<sequence>MVIPRMSEVDHQKVSKAIAAAEAQSDGEIIAVTTDLSDAYHDVALHWAVLVMIATLAIFAAAPSVLHFWFGIFFGGWRPDPSLAELLTLLLFAAVIKFTAVLLILKYVPLRLALTPGATKTRRVRRRAISIFKAGAERRTVGRTGVLIYLSMGEHRAEIVADEAITHVTTPETWGEAMAALLVEVKAGRIADGMVAAIEQVGVVLAEHFPRSSTDTNEIPDKLIEL</sequence>
<gene>
    <name evidence="3" type="ORF">H9L13_05440</name>
</gene>
<dbReference type="EMBL" id="CP060718">
    <property type="protein sequence ID" value="QNN68309.1"/>
    <property type="molecule type" value="Genomic_DNA"/>
</dbReference>
<dbReference type="InterPro" id="IPR007621">
    <property type="entry name" value="TPM_dom"/>
</dbReference>
<keyword evidence="1" id="KW-0472">Membrane</keyword>
<feature type="transmembrane region" description="Helical" evidence="1">
    <location>
        <begin position="47"/>
        <end position="74"/>
    </location>
</feature>
<name>A0A7G9SKD4_9SPHN</name>
<evidence type="ECO:0000259" key="2">
    <source>
        <dbReference type="Pfam" id="PF04536"/>
    </source>
</evidence>